<keyword evidence="1" id="KW-1133">Transmembrane helix</keyword>
<comment type="caution">
    <text evidence="2">The sequence shown here is derived from an EMBL/GenBank/DDBJ whole genome shotgun (WGS) entry which is preliminary data.</text>
</comment>
<gene>
    <name evidence="2" type="ORF">BLA29_010520</name>
</gene>
<keyword evidence="1" id="KW-0472">Membrane</keyword>
<dbReference type="Proteomes" id="UP000194236">
    <property type="component" value="Unassembled WGS sequence"/>
</dbReference>
<protein>
    <submittedName>
        <fullName evidence="2">Uncharacterized protein</fullName>
    </submittedName>
</protein>
<accession>A0A1Y3AND2</accession>
<evidence type="ECO:0000313" key="2">
    <source>
        <dbReference type="EMBL" id="OTF69940.1"/>
    </source>
</evidence>
<proteinExistence type="predicted"/>
<name>A0A1Y3AND2_EURMA</name>
<dbReference type="EMBL" id="MUJZ01068045">
    <property type="protein sequence ID" value="OTF69940.1"/>
    <property type="molecule type" value="Genomic_DNA"/>
</dbReference>
<feature type="transmembrane region" description="Helical" evidence="1">
    <location>
        <begin position="37"/>
        <end position="59"/>
    </location>
</feature>
<sequence>AIILSYNICGQKSQIKPTIKNYLKFLLNRYLSIIRRFIGPILLIYLMPMLGDGPIWHYFQPLYVEPCKHNLWKTLLMINNYETSLDKVVCVIFDMV</sequence>
<dbReference type="AlphaFoldDB" id="A0A1Y3AND2"/>
<evidence type="ECO:0000313" key="3">
    <source>
        <dbReference type="Proteomes" id="UP000194236"/>
    </source>
</evidence>
<keyword evidence="3" id="KW-1185">Reference proteome</keyword>
<feature type="non-terminal residue" evidence="2">
    <location>
        <position position="1"/>
    </location>
</feature>
<dbReference type="OrthoDB" id="6492367at2759"/>
<keyword evidence="1" id="KW-0812">Transmembrane</keyword>
<evidence type="ECO:0000256" key="1">
    <source>
        <dbReference type="SAM" id="Phobius"/>
    </source>
</evidence>
<reference evidence="2 3" key="1">
    <citation type="submission" date="2017-03" db="EMBL/GenBank/DDBJ databases">
        <title>Genome Survey of Euroglyphus maynei.</title>
        <authorList>
            <person name="Arlian L.G."/>
            <person name="Morgan M.S."/>
            <person name="Rider S.D."/>
        </authorList>
    </citation>
    <scope>NUCLEOTIDE SEQUENCE [LARGE SCALE GENOMIC DNA]</scope>
    <source>
        <strain evidence="2">Arlian Lab</strain>
        <tissue evidence="2">Whole body</tissue>
    </source>
</reference>
<organism evidence="2 3">
    <name type="scientific">Euroglyphus maynei</name>
    <name type="common">Mayne's house dust mite</name>
    <dbReference type="NCBI Taxonomy" id="6958"/>
    <lineage>
        <taxon>Eukaryota</taxon>
        <taxon>Metazoa</taxon>
        <taxon>Ecdysozoa</taxon>
        <taxon>Arthropoda</taxon>
        <taxon>Chelicerata</taxon>
        <taxon>Arachnida</taxon>
        <taxon>Acari</taxon>
        <taxon>Acariformes</taxon>
        <taxon>Sarcoptiformes</taxon>
        <taxon>Astigmata</taxon>
        <taxon>Psoroptidia</taxon>
        <taxon>Analgoidea</taxon>
        <taxon>Pyroglyphidae</taxon>
        <taxon>Pyroglyphinae</taxon>
        <taxon>Euroglyphus</taxon>
    </lineage>
</organism>